<proteinExistence type="predicted"/>
<dbReference type="AlphaFoldDB" id="A0A2X0IZF5"/>
<dbReference type="Gene3D" id="3.50.50.60">
    <property type="entry name" value="FAD/NAD(P)-binding domain"/>
    <property type="match status" value="1"/>
</dbReference>
<dbReference type="InterPro" id="IPR036188">
    <property type="entry name" value="FAD/NAD-bd_sf"/>
</dbReference>
<dbReference type="Pfam" id="PF01266">
    <property type="entry name" value="DAO"/>
    <property type="match status" value="1"/>
</dbReference>
<keyword evidence="1" id="KW-0560">Oxidoreductase</keyword>
<dbReference type="SUPFAM" id="SSF51905">
    <property type="entry name" value="FAD/NAD(P)-binding domain"/>
    <property type="match status" value="1"/>
</dbReference>
<comment type="caution">
    <text evidence="4">The sequence shown here is derived from an EMBL/GenBank/DDBJ whole genome shotgun (WGS) entry which is preliminary data.</text>
</comment>
<name>A0A2X0IZF5_9ACTN</name>
<feature type="compositionally biased region" description="Polar residues" evidence="2">
    <location>
        <begin position="1"/>
        <end position="26"/>
    </location>
</feature>
<dbReference type="PANTHER" id="PTHR13847">
    <property type="entry name" value="SARCOSINE DEHYDROGENASE-RELATED"/>
    <property type="match status" value="1"/>
</dbReference>
<dbReference type="InterPro" id="IPR006076">
    <property type="entry name" value="FAD-dep_OxRdtase"/>
</dbReference>
<dbReference type="GO" id="GO:0005737">
    <property type="term" value="C:cytoplasm"/>
    <property type="evidence" value="ECO:0007669"/>
    <property type="project" value="TreeGrafter"/>
</dbReference>
<dbReference type="Proteomes" id="UP000248889">
    <property type="component" value="Unassembled WGS sequence"/>
</dbReference>
<dbReference type="PANTHER" id="PTHR13847:SF287">
    <property type="entry name" value="FAD-DEPENDENT OXIDOREDUCTASE DOMAIN-CONTAINING PROTEIN 1"/>
    <property type="match status" value="1"/>
</dbReference>
<evidence type="ECO:0000313" key="5">
    <source>
        <dbReference type="Proteomes" id="UP000248889"/>
    </source>
</evidence>
<evidence type="ECO:0000256" key="2">
    <source>
        <dbReference type="SAM" id="MobiDB-lite"/>
    </source>
</evidence>
<reference evidence="4 5" key="1">
    <citation type="submission" date="2018-06" db="EMBL/GenBank/DDBJ databases">
        <title>Streptacidiphilus pinicola sp. nov., isolated from pine grove soil.</title>
        <authorList>
            <person name="Roh S.G."/>
            <person name="Park S."/>
            <person name="Kim M.-K."/>
            <person name="Yun B.-R."/>
            <person name="Park J."/>
            <person name="Kim M.J."/>
            <person name="Kim Y.S."/>
            <person name="Kim S.B."/>
        </authorList>
    </citation>
    <scope>NUCLEOTIDE SEQUENCE [LARGE SCALE GENOMIC DNA]</scope>
    <source>
        <strain evidence="4 5">MMS16-CNU450</strain>
    </source>
</reference>
<protein>
    <submittedName>
        <fullName evidence="4">FAD-binding oxidoreductase</fullName>
    </submittedName>
</protein>
<dbReference type="EMBL" id="QKYN01000090">
    <property type="protein sequence ID" value="RAG83296.1"/>
    <property type="molecule type" value="Genomic_DNA"/>
</dbReference>
<dbReference type="Gene3D" id="3.30.9.10">
    <property type="entry name" value="D-Amino Acid Oxidase, subunit A, domain 2"/>
    <property type="match status" value="1"/>
</dbReference>
<evidence type="ECO:0000259" key="3">
    <source>
        <dbReference type="Pfam" id="PF01266"/>
    </source>
</evidence>
<keyword evidence="5" id="KW-1185">Reference proteome</keyword>
<dbReference type="OrthoDB" id="9806452at2"/>
<feature type="region of interest" description="Disordered" evidence="2">
    <location>
        <begin position="1"/>
        <end position="64"/>
    </location>
</feature>
<evidence type="ECO:0000313" key="4">
    <source>
        <dbReference type="EMBL" id="RAG83296.1"/>
    </source>
</evidence>
<dbReference type="GO" id="GO:0016491">
    <property type="term" value="F:oxidoreductase activity"/>
    <property type="evidence" value="ECO:0007669"/>
    <property type="project" value="UniProtKB-KW"/>
</dbReference>
<accession>A0A2X0IZF5</accession>
<evidence type="ECO:0000256" key="1">
    <source>
        <dbReference type="ARBA" id="ARBA00023002"/>
    </source>
</evidence>
<feature type="domain" description="FAD dependent oxidoreductase" evidence="3">
    <location>
        <begin position="69"/>
        <end position="403"/>
    </location>
</feature>
<organism evidence="4 5">
    <name type="scientific">Streptacidiphilus pinicola</name>
    <dbReference type="NCBI Taxonomy" id="2219663"/>
    <lineage>
        <taxon>Bacteria</taxon>
        <taxon>Bacillati</taxon>
        <taxon>Actinomycetota</taxon>
        <taxon>Actinomycetes</taxon>
        <taxon>Kitasatosporales</taxon>
        <taxon>Streptomycetaceae</taxon>
        <taxon>Streptacidiphilus</taxon>
    </lineage>
</organism>
<sequence>MTTSTPSPARWPCTSTASAVGTSSCTRGRPATTCANSPSGPPRSTGVPADRAQPHRRSKNVSSLPARADAVVIGGGVIGTSAAYHLAEAGVDTVLLERGTLGGGSSAHTAGMVRTYFPGAAGTGELAVRSLNAYQDFARRTEAPLGLKRLGFMVLFTEEQQLAAFEADRRAQQDAGVEVRLISADQAAELNPLISRRTVLAAAWSPQAYHVDGLNIVRGYAAGARNHGARLFTHTPVTSIDDDNTVHTPQGSIRADSIVCTAGPWSGEVASMASVDLSLAPGAIEMLFTDVPPAALHELPMTMHATSGLRIRSWKDRILLAMGVPKGGETREAWLGRIGGHLGTLFPALDGIGLHRAWTGDFDAGPGNTALIGAHPTRRFLYAAGFTGAGLCQAPAAGEKLRDLLIVK</sequence>
<gene>
    <name evidence="4" type="ORF">DN069_23190</name>
</gene>